<name>A0A1N7NEJ1_9RHOB</name>
<evidence type="ECO:0000256" key="1">
    <source>
        <dbReference type="ARBA" id="ARBA00007118"/>
    </source>
</evidence>
<dbReference type="Gene3D" id="3.40.109.10">
    <property type="entry name" value="NADH Oxidase"/>
    <property type="match status" value="1"/>
</dbReference>
<dbReference type="InterPro" id="IPR026021">
    <property type="entry name" value="YdjA-like"/>
</dbReference>
<dbReference type="PANTHER" id="PTHR43821">
    <property type="entry name" value="NAD(P)H NITROREDUCTASE YDJA-RELATED"/>
    <property type="match status" value="1"/>
</dbReference>
<keyword evidence="11" id="KW-1185">Reference proteome</keyword>
<dbReference type="PIRSF" id="PIRSF000232">
    <property type="entry name" value="YdjA"/>
    <property type="match status" value="1"/>
</dbReference>
<dbReference type="SUPFAM" id="SSF55469">
    <property type="entry name" value="FMN-dependent nitroreductase-like"/>
    <property type="match status" value="1"/>
</dbReference>
<gene>
    <name evidence="10" type="ORF">SAMN05421580_107205</name>
</gene>
<proteinExistence type="inferred from homology"/>
<feature type="binding site" evidence="8">
    <location>
        <position position="51"/>
    </location>
    <ligand>
        <name>FMN</name>
        <dbReference type="ChEBI" id="CHEBI:58210"/>
        <note>ligand shared between dimeric partners</note>
    </ligand>
</feature>
<dbReference type="PANTHER" id="PTHR43821:SF1">
    <property type="entry name" value="NAD(P)H NITROREDUCTASE YDJA-RELATED"/>
    <property type="match status" value="1"/>
</dbReference>
<reference evidence="11" key="1">
    <citation type="submission" date="2017-01" db="EMBL/GenBank/DDBJ databases">
        <authorList>
            <person name="Varghese N."/>
            <person name="Submissions S."/>
        </authorList>
    </citation>
    <scope>NUCLEOTIDE SEQUENCE [LARGE SCALE GENOMIC DNA]</scope>
    <source>
        <strain evidence="11">DSM 19945</strain>
    </source>
</reference>
<feature type="domain" description="Nitroreductase" evidence="9">
    <location>
        <begin position="24"/>
        <end position="178"/>
    </location>
</feature>
<keyword evidence="6 7" id="KW-0520">NAD</keyword>
<dbReference type="GO" id="GO:0016491">
    <property type="term" value="F:oxidoreductase activity"/>
    <property type="evidence" value="ECO:0007669"/>
    <property type="project" value="UniProtKB-UniRule"/>
</dbReference>
<evidence type="ECO:0000256" key="2">
    <source>
        <dbReference type="ARBA" id="ARBA00022630"/>
    </source>
</evidence>
<comment type="similarity">
    <text evidence="1 7">Belongs to the nitroreductase family.</text>
</comment>
<evidence type="ECO:0000256" key="6">
    <source>
        <dbReference type="ARBA" id="ARBA00023027"/>
    </source>
</evidence>
<feature type="binding site" evidence="8">
    <location>
        <position position="55"/>
    </location>
    <ligand>
        <name>FMN</name>
        <dbReference type="ChEBI" id="CHEBI:58210"/>
        <note>ligand shared between dimeric partners</note>
    </ligand>
</feature>
<organism evidence="10 11">
    <name type="scientific">Rhodobacter aestuarii</name>
    <dbReference type="NCBI Taxonomy" id="453582"/>
    <lineage>
        <taxon>Bacteria</taxon>
        <taxon>Pseudomonadati</taxon>
        <taxon>Pseudomonadota</taxon>
        <taxon>Alphaproteobacteria</taxon>
        <taxon>Rhodobacterales</taxon>
        <taxon>Rhodobacter group</taxon>
        <taxon>Rhodobacter</taxon>
    </lineage>
</organism>
<keyword evidence="5 7" id="KW-0560">Oxidoreductase</keyword>
<comment type="cofactor">
    <cofactor evidence="8">
        <name>FMN</name>
        <dbReference type="ChEBI" id="CHEBI:58210"/>
    </cofactor>
    <text evidence="8">Binds 1 FMN per subunit.</text>
</comment>
<dbReference type="EMBL" id="FTOG01000007">
    <property type="protein sequence ID" value="SIS96688.1"/>
    <property type="molecule type" value="Genomic_DNA"/>
</dbReference>
<dbReference type="InterPro" id="IPR052530">
    <property type="entry name" value="NAD(P)H_nitroreductase"/>
</dbReference>
<sequence length="201" mass="21631">MDFPPGTINPAKRNEDALSFLATRRSRPPKMLAAPAPDRAALREILEIAARVPDHGKLEPWRFVVLEKAALDRLAEEAAVFAATHNLPEDKAAKGVNQFAQSPLCVALIAVPRPTDKVPQIEQTLSVGAAGMQLVNAALAAGWGASWLTGWVALDERFTGPAFGLKAGEWVAGLIHIGTEAHQPPERPRPNMDAITTWVEA</sequence>
<dbReference type="InterPro" id="IPR029479">
    <property type="entry name" value="Nitroreductase"/>
</dbReference>
<evidence type="ECO:0000256" key="4">
    <source>
        <dbReference type="ARBA" id="ARBA00022857"/>
    </source>
</evidence>
<evidence type="ECO:0000256" key="5">
    <source>
        <dbReference type="ARBA" id="ARBA00023002"/>
    </source>
</evidence>
<accession>A0A1N7NEJ1</accession>
<keyword evidence="4 7" id="KW-0521">NADP</keyword>
<keyword evidence="2 7" id="KW-0285">Flavoprotein</keyword>
<feature type="binding site" description="in other chain" evidence="8">
    <location>
        <begin position="147"/>
        <end position="149"/>
    </location>
    <ligand>
        <name>FMN</name>
        <dbReference type="ChEBI" id="CHEBI:58210"/>
        <note>ligand shared between dimeric partners</note>
    </ligand>
</feature>
<evidence type="ECO:0000256" key="3">
    <source>
        <dbReference type="ARBA" id="ARBA00022643"/>
    </source>
</evidence>
<keyword evidence="3 7" id="KW-0288">FMN</keyword>
<evidence type="ECO:0000256" key="7">
    <source>
        <dbReference type="PIRNR" id="PIRNR000232"/>
    </source>
</evidence>
<evidence type="ECO:0000256" key="8">
    <source>
        <dbReference type="PIRSR" id="PIRSR000232-1"/>
    </source>
</evidence>
<protein>
    <recommendedName>
        <fullName evidence="7">Putative NAD(P)H nitroreductase</fullName>
        <ecNumber evidence="7">1.-.-.-</ecNumber>
    </recommendedName>
</protein>
<feature type="binding site" description="in other chain" evidence="8">
    <location>
        <begin position="24"/>
        <end position="26"/>
    </location>
    <ligand>
        <name>FMN</name>
        <dbReference type="ChEBI" id="CHEBI:58210"/>
        <note>ligand shared between dimeric partners</note>
    </ligand>
</feature>
<dbReference type="CDD" id="cd02135">
    <property type="entry name" value="YdjA-like"/>
    <property type="match status" value="1"/>
</dbReference>
<dbReference type="InterPro" id="IPR000415">
    <property type="entry name" value="Nitroreductase-like"/>
</dbReference>
<dbReference type="Proteomes" id="UP000186221">
    <property type="component" value="Unassembled WGS sequence"/>
</dbReference>
<dbReference type="AlphaFoldDB" id="A0A1N7NEJ1"/>
<dbReference type="OrthoDB" id="9804207at2"/>
<evidence type="ECO:0000313" key="10">
    <source>
        <dbReference type="EMBL" id="SIS96688.1"/>
    </source>
</evidence>
<dbReference type="Pfam" id="PF00881">
    <property type="entry name" value="Nitroreductase"/>
    <property type="match status" value="1"/>
</dbReference>
<dbReference type="STRING" id="453582.SAMN05421580_107205"/>
<dbReference type="EC" id="1.-.-.-" evidence="7"/>
<dbReference type="RefSeq" id="WP_076485234.1">
    <property type="nucleotide sequence ID" value="NZ_FTOG01000007.1"/>
</dbReference>
<evidence type="ECO:0000259" key="9">
    <source>
        <dbReference type="Pfam" id="PF00881"/>
    </source>
</evidence>
<evidence type="ECO:0000313" key="11">
    <source>
        <dbReference type="Proteomes" id="UP000186221"/>
    </source>
</evidence>